<keyword evidence="1" id="KW-0812">Transmembrane</keyword>
<evidence type="ECO:0000313" key="3">
    <source>
        <dbReference type="Proteomes" id="UP000694546"/>
    </source>
</evidence>
<keyword evidence="1" id="KW-1133">Transmembrane helix</keyword>
<protein>
    <submittedName>
        <fullName evidence="2">Uncharacterized protein</fullName>
    </submittedName>
</protein>
<accession>A0A8C5FJD1</accession>
<dbReference type="Proteomes" id="UP000694546">
    <property type="component" value="Chromosome 7"/>
</dbReference>
<keyword evidence="3" id="KW-1185">Reference proteome</keyword>
<keyword evidence="1" id="KW-0472">Membrane</keyword>
<evidence type="ECO:0000313" key="2">
    <source>
        <dbReference type="Ensembl" id="ENSGMOP00000040856.1"/>
    </source>
</evidence>
<reference evidence="2" key="2">
    <citation type="submission" date="2025-09" db="UniProtKB">
        <authorList>
            <consortium name="Ensembl"/>
        </authorList>
    </citation>
    <scope>IDENTIFICATION</scope>
</reference>
<dbReference type="OMA" id="TISEMWR"/>
<proteinExistence type="predicted"/>
<dbReference type="Ensembl" id="ENSGMOT00000027700.1">
    <property type="protein sequence ID" value="ENSGMOP00000040856.1"/>
    <property type="gene ID" value="ENSGMOG00000031016.1"/>
</dbReference>
<organism evidence="2 3">
    <name type="scientific">Gadus morhua</name>
    <name type="common">Atlantic cod</name>
    <dbReference type="NCBI Taxonomy" id="8049"/>
    <lineage>
        <taxon>Eukaryota</taxon>
        <taxon>Metazoa</taxon>
        <taxon>Chordata</taxon>
        <taxon>Craniata</taxon>
        <taxon>Vertebrata</taxon>
        <taxon>Euteleostomi</taxon>
        <taxon>Actinopterygii</taxon>
        <taxon>Neopterygii</taxon>
        <taxon>Teleostei</taxon>
        <taxon>Neoteleostei</taxon>
        <taxon>Acanthomorphata</taxon>
        <taxon>Zeiogadaria</taxon>
        <taxon>Gadariae</taxon>
        <taxon>Gadiformes</taxon>
        <taxon>Gadoidei</taxon>
        <taxon>Gadidae</taxon>
        <taxon>Gadus</taxon>
    </lineage>
</organism>
<evidence type="ECO:0000256" key="1">
    <source>
        <dbReference type="SAM" id="Phobius"/>
    </source>
</evidence>
<feature type="transmembrane region" description="Helical" evidence="1">
    <location>
        <begin position="20"/>
        <end position="41"/>
    </location>
</feature>
<sequence length="128" mass="14340">MRTYDENTLFLVSWGFSQPRISLILAISILLNGCTCIYEVFVVDTSSHHSPITDDTDLSKCGEKEAIPFKSVDGMSKLSPCTRLNLEVLRSYSESGMLPNVNVNIIYIPREDCLRVRTYSKSTSPVVT</sequence>
<reference evidence="2" key="1">
    <citation type="submission" date="2025-08" db="UniProtKB">
        <authorList>
            <consortium name="Ensembl"/>
        </authorList>
    </citation>
    <scope>IDENTIFICATION</scope>
</reference>
<name>A0A8C5FJD1_GADMO</name>
<dbReference type="AlphaFoldDB" id="A0A8C5FJD1"/>